<dbReference type="Gene3D" id="1.10.10.10">
    <property type="entry name" value="Winged helix-like DNA-binding domain superfamily/Winged helix DNA-binding domain"/>
    <property type="match status" value="1"/>
</dbReference>
<feature type="domain" description="HTH arsR-type" evidence="5">
    <location>
        <begin position="1"/>
        <end position="101"/>
    </location>
</feature>
<keyword evidence="2" id="KW-0805">Transcription regulation</keyword>
<dbReference type="InterPro" id="IPR036390">
    <property type="entry name" value="WH_DNA-bd_sf"/>
</dbReference>
<dbReference type="Pfam" id="PF01022">
    <property type="entry name" value="HTH_5"/>
    <property type="match status" value="1"/>
</dbReference>
<evidence type="ECO:0000313" key="6">
    <source>
        <dbReference type="EMBL" id="AMO38178.1"/>
    </source>
</evidence>
<dbReference type="CDD" id="cd00090">
    <property type="entry name" value="HTH_ARSR"/>
    <property type="match status" value="1"/>
</dbReference>
<evidence type="ECO:0000256" key="3">
    <source>
        <dbReference type="ARBA" id="ARBA00023125"/>
    </source>
</evidence>
<dbReference type="Proteomes" id="UP000036902">
    <property type="component" value="Chromosome"/>
</dbReference>
<dbReference type="PANTHER" id="PTHR33154">
    <property type="entry name" value="TRANSCRIPTIONAL REGULATOR, ARSR FAMILY"/>
    <property type="match status" value="1"/>
</dbReference>
<sequence length="133" mass="15122">MHLITVKPEEVFQALADRTRIRIMRLLVDTGEEICLCELVDSLQELQYKLSRHLKTLRQAGLLSAIKDGRWLYHRLVTGSPTMGPLSDLIRSVPDEDDVFSGDLGRFRERICLREDGRCRVGIQTSDLATGAR</sequence>
<proteinExistence type="predicted"/>
<dbReference type="InterPro" id="IPR036388">
    <property type="entry name" value="WH-like_DNA-bd_sf"/>
</dbReference>
<dbReference type="KEGG" id="thu:AC731_015290"/>
<dbReference type="RefSeq" id="WP_004367291.1">
    <property type="nucleotide sequence ID" value="NZ_CP014646.1"/>
</dbReference>
<keyword evidence="3" id="KW-0238">DNA-binding</keyword>
<dbReference type="PRINTS" id="PR00778">
    <property type="entry name" value="HTHARSR"/>
</dbReference>
<gene>
    <name evidence="6" type="ORF">AC731_015290</name>
</gene>
<keyword evidence="4" id="KW-0804">Transcription</keyword>
<dbReference type="GO" id="GO:0003700">
    <property type="term" value="F:DNA-binding transcription factor activity"/>
    <property type="evidence" value="ECO:0007669"/>
    <property type="project" value="InterPro"/>
</dbReference>
<dbReference type="PROSITE" id="PS50987">
    <property type="entry name" value="HTH_ARSR_2"/>
    <property type="match status" value="1"/>
</dbReference>
<dbReference type="InterPro" id="IPR051081">
    <property type="entry name" value="HTH_MetalResp_TranReg"/>
</dbReference>
<dbReference type="SUPFAM" id="SSF46785">
    <property type="entry name" value="Winged helix' DNA-binding domain"/>
    <property type="match status" value="1"/>
</dbReference>
<dbReference type="InterPro" id="IPR011991">
    <property type="entry name" value="ArsR-like_HTH"/>
</dbReference>
<evidence type="ECO:0000256" key="2">
    <source>
        <dbReference type="ARBA" id="ARBA00023015"/>
    </source>
</evidence>
<dbReference type="GO" id="GO:0046685">
    <property type="term" value="P:response to arsenic-containing substance"/>
    <property type="evidence" value="ECO:0007669"/>
    <property type="project" value="UniProtKB-KW"/>
</dbReference>
<keyword evidence="1" id="KW-0059">Arsenical resistance</keyword>
<evidence type="ECO:0000256" key="1">
    <source>
        <dbReference type="ARBA" id="ARBA00022849"/>
    </source>
</evidence>
<dbReference type="NCBIfam" id="NF033788">
    <property type="entry name" value="HTH_metalloreg"/>
    <property type="match status" value="1"/>
</dbReference>
<dbReference type="EMBL" id="CP014646">
    <property type="protein sequence ID" value="AMO38178.1"/>
    <property type="molecule type" value="Genomic_DNA"/>
</dbReference>
<reference evidence="7" key="1">
    <citation type="submission" date="2016-03" db="EMBL/GenBank/DDBJ databases">
        <authorList>
            <person name="Ma C."/>
            <person name="Zhou S."/>
            <person name="Yang G."/>
        </authorList>
    </citation>
    <scope>NUCLEOTIDE SEQUENCE [LARGE SCALE GENOMIC DNA]</scope>
    <source>
        <strain evidence="7">SgZ-1</strain>
    </source>
</reference>
<dbReference type="AlphaFoldDB" id="A0A127K882"/>
<dbReference type="InterPro" id="IPR001845">
    <property type="entry name" value="HTH_ArsR_DNA-bd_dom"/>
</dbReference>
<accession>A0A127K882</accession>
<dbReference type="SMART" id="SM00418">
    <property type="entry name" value="HTH_ARSR"/>
    <property type="match status" value="1"/>
</dbReference>
<protein>
    <submittedName>
        <fullName evidence="6">Transcriptional regulator</fullName>
    </submittedName>
</protein>
<dbReference type="GO" id="GO:0003677">
    <property type="term" value="F:DNA binding"/>
    <property type="evidence" value="ECO:0007669"/>
    <property type="project" value="UniProtKB-KW"/>
</dbReference>
<keyword evidence="7" id="KW-1185">Reference proteome</keyword>
<organism evidence="6 7">
    <name type="scientific">Thauera humireducens</name>
    <dbReference type="NCBI Taxonomy" id="1134435"/>
    <lineage>
        <taxon>Bacteria</taxon>
        <taxon>Pseudomonadati</taxon>
        <taxon>Pseudomonadota</taxon>
        <taxon>Betaproteobacteria</taxon>
        <taxon>Rhodocyclales</taxon>
        <taxon>Zoogloeaceae</taxon>
        <taxon>Thauera</taxon>
    </lineage>
</organism>
<evidence type="ECO:0000256" key="4">
    <source>
        <dbReference type="ARBA" id="ARBA00023163"/>
    </source>
</evidence>
<dbReference type="STRING" id="1134435.AC731_015290"/>
<dbReference type="PANTHER" id="PTHR33154:SF18">
    <property type="entry name" value="ARSENICAL RESISTANCE OPERON REPRESSOR"/>
    <property type="match status" value="1"/>
</dbReference>
<name>A0A127K882_9RHOO</name>
<evidence type="ECO:0000313" key="7">
    <source>
        <dbReference type="Proteomes" id="UP000036902"/>
    </source>
</evidence>
<evidence type="ECO:0000259" key="5">
    <source>
        <dbReference type="PROSITE" id="PS50987"/>
    </source>
</evidence>